<dbReference type="InterPro" id="IPR011990">
    <property type="entry name" value="TPR-like_helical_dom_sf"/>
</dbReference>
<keyword evidence="5" id="KW-0998">Cell outer membrane</keyword>
<proteinExistence type="inferred from homology"/>
<keyword evidence="3 6" id="KW-0732">Signal</keyword>
<feature type="signal peptide" evidence="6">
    <location>
        <begin position="1"/>
        <end position="22"/>
    </location>
</feature>
<comment type="subcellular location">
    <subcellularLocation>
        <location evidence="1">Cell outer membrane</location>
    </subcellularLocation>
</comment>
<keyword evidence="4" id="KW-0472">Membrane</keyword>
<dbReference type="AlphaFoldDB" id="A0A415KZR4"/>
<dbReference type="EMBL" id="QROO01000001">
    <property type="protein sequence ID" value="RHL41715.1"/>
    <property type="molecule type" value="Genomic_DNA"/>
</dbReference>
<protein>
    <submittedName>
        <fullName evidence="8">RagB/SusD family nutrient uptake outer membrane protein</fullName>
    </submittedName>
</protein>
<evidence type="ECO:0000256" key="4">
    <source>
        <dbReference type="ARBA" id="ARBA00023136"/>
    </source>
</evidence>
<evidence type="ECO:0000256" key="3">
    <source>
        <dbReference type="ARBA" id="ARBA00022729"/>
    </source>
</evidence>
<gene>
    <name evidence="8" type="ORF">DW027_00120</name>
</gene>
<reference evidence="8 9" key="1">
    <citation type="submission" date="2018-08" db="EMBL/GenBank/DDBJ databases">
        <title>A genome reference for cultivated species of the human gut microbiota.</title>
        <authorList>
            <person name="Zou Y."/>
            <person name="Xue W."/>
            <person name="Luo G."/>
        </authorList>
    </citation>
    <scope>NUCLEOTIDE SEQUENCE [LARGE SCALE GENOMIC DNA]</scope>
    <source>
        <strain evidence="8 9">AF38-2</strain>
    </source>
</reference>
<comment type="caution">
    <text evidence="8">The sequence shown here is derived from an EMBL/GenBank/DDBJ whole genome shotgun (WGS) entry which is preliminary data.</text>
</comment>
<dbReference type="SUPFAM" id="SSF48452">
    <property type="entry name" value="TPR-like"/>
    <property type="match status" value="1"/>
</dbReference>
<evidence type="ECO:0000256" key="1">
    <source>
        <dbReference type="ARBA" id="ARBA00004442"/>
    </source>
</evidence>
<dbReference type="Proteomes" id="UP000284495">
    <property type="component" value="Unassembled WGS sequence"/>
</dbReference>
<dbReference type="PROSITE" id="PS51257">
    <property type="entry name" value="PROKAR_LIPOPROTEIN"/>
    <property type="match status" value="1"/>
</dbReference>
<dbReference type="RefSeq" id="WP_118218641.1">
    <property type="nucleotide sequence ID" value="NZ_JAQEAW010000004.1"/>
</dbReference>
<evidence type="ECO:0000313" key="8">
    <source>
        <dbReference type="EMBL" id="RHL41715.1"/>
    </source>
</evidence>
<feature type="domain" description="RagB/SusD" evidence="7">
    <location>
        <begin position="273"/>
        <end position="603"/>
    </location>
</feature>
<organism evidence="8 9">
    <name type="scientific">Bacteroides xylanisolvens</name>
    <dbReference type="NCBI Taxonomy" id="371601"/>
    <lineage>
        <taxon>Bacteria</taxon>
        <taxon>Pseudomonadati</taxon>
        <taxon>Bacteroidota</taxon>
        <taxon>Bacteroidia</taxon>
        <taxon>Bacteroidales</taxon>
        <taxon>Bacteroidaceae</taxon>
        <taxon>Bacteroides</taxon>
    </lineage>
</organism>
<evidence type="ECO:0000256" key="6">
    <source>
        <dbReference type="SAM" id="SignalP"/>
    </source>
</evidence>
<evidence type="ECO:0000259" key="7">
    <source>
        <dbReference type="Pfam" id="PF07980"/>
    </source>
</evidence>
<evidence type="ECO:0000313" key="9">
    <source>
        <dbReference type="Proteomes" id="UP000284495"/>
    </source>
</evidence>
<dbReference type="GO" id="GO:0009279">
    <property type="term" value="C:cell outer membrane"/>
    <property type="evidence" value="ECO:0007669"/>
    <property type="project" value="UniProtKB-SubCell"/>
</dbReference>
<dbReference type="InterPro" id="IPR012944">
    <property type="entry name" value="SusD_RagB_dom"/>
</dbReference>
<name>A0A415KZR4_9BACE</name>
<evidence type="ECO:0000256" key="5">
    <source>
        <dbReference type="ARBA" id="ARBA00023237"/>
    </source>
</evidence>
<accession>A0A415KZR4</accession>
<sequence>MKTIMMIKKAFLISSLSLSFYACELDQLPQDKMVPENSLKTEAELKMYINGLLPMLSGASDVSDGASTAAGIMMEKTDDVIWPALPDYMTGRRSSTQSAGSWDWTNLRKINYFLKYSSNCPDEKARIRYNAMAYFLRAHFYYIKLKTFGGVPWYDTVLEDNSPELYKARDSRETIADHILTDLNNAIAVEGLEDKKLNEITKWTMLALKSRFCLFEGTFRKYHGIDGAEKFLKECVSASEALMNSGKYTIDNGDGPTIAYRDLFAQPANATASNKEVITAYAYNISLGIKHNTNYAITNASGNQIGLSKALMNSYLMKDGTRFTDKEGYATMKFGEEFQDRDPRMFQTVRAPGYIRIGESKVVNNNMYACIIISTTGYMPIKYEQSGGHDQQSSNDNDIILYRYAEVLLNYAEAKAELGTLAQTDLDNSIKLIRNRVEMPNINMVAANANPDPILAAQYPLVSGNNQGVILEIRRERRVEMVMEGLRYDDIMRWKAGHLFTKPFYGVYFPGVTGNKKTYDMSNPTYTATSSWFYVYEGERPSNLTDKNSVALNVSIFLSEGTSGYKVVNADKKKYWNEERDYLAPLPNNALVVNPNLKQNPYWDSPLNQ</sequence>
<feature type="chain" id="PRO_5019074307" evidence="6">
    <location>
        <begin position="23"/>
        <end position="609"/>
    </location>
</feature>
<dbReference type="Gene3D" id="1.25.40.390">
    <property type="match status" value="1"/>
</dbReference>
<dbReference type="Pfam" id="PF07980">
    <property type="entry name" value="SusD_RagB"/>
    <property type="match status" value="1"/>
</dbReference>
<comment type="similarity">
    <text evidence="2">Belongs to the SusD family.</text>
</comment>
<evidence type="ECO:0000256" key="2">
    <source>
        <dbReference type="ARBA" id="ARBA00006275"/>
    </source>
</evidence>